<dbReference type="Pfam" id="PF07992">
    <property type="entry name" value="Pyr_redox_2"/>
    <property type="match status" value="1"/>
</dbReference>
<keyword evidence="5 8" id="KW-0521">NADP</keyword>
<comment type="caution">
    <text evidence="13">The sequence shown here is derived from an EMBL/GenBank/DDBJ whole genome shotgun (WGS) entry which is preliminary data.</text>
</comment>
<keyword evidence="8" id="KW-0496">Mitochondrion</keyword>
<dbReference type="InterPro" id="IPR036188">
    <property type="entry name" value="FAD/NAD-bd_sf"/>
</dbReference>
<sequence length="551" mass="59567">MLPLRCARWQPRATWMRKLNASSSLNPVAYRSLSTAQSTRNDGKPFRLAVIGSGPAGFYTAYRAMSKIQDAKVDMYEALPVPFGLVRFGVAPDHPEVKNCQEKFEEVASSPNFTFIGNVSIGTKSDHPDGGTIPLASILRHYHAVVFSYGAAKDRTLGIPGEDLKGVYSAREFVGWYNGLPEHADLAPDLTQGEEAVIIGQGNVALDVARMLLEDVDVLRKSDIAEHAIETLSKSKVKRVHIVGRRGPMQAAFTIKEIRELMRLPSVAFHPIDTSLIPPDPKSLPRAPRRLMDILLKGSPTTLSDQAQKSWSLDFLLSPTAFLPTTTTTTTNPPRLASTQFTPTTLSPSPFDPQAYALPTTPPSTSTTTTLPSAIAFRSIGYRSTPLPEFAPLNIPFSERWGVLSHDGRGRVAHEERAADGAMRLGAFRGLYCAGWVKRGPTGVIASTMEDAFATADAIVEDWGGGGGGGGDGGGDAGRGRFLNEGGAEGGRDVGGWEGVRAEVGGEVDKARVVDWEGWRRIDAAERERGRKVGKEREKFTRTADMLAVLG</sequence>
<feature type="binding site" evidence="10">
    <location>
        <begin position="245"/>
        <end position="246"/>
    </location>
    <ligand>
        <name>NADP(+)</name>
        <dbReference type="ChEBI" id="CHEBI:58349"/>
    </ligand>
</feature>
<feature type="binding site" evidence="9">
    <location>
        <position position="56"/>
    </location>
    <ligand>
        <name>FAD</name>
        <dbReference type="ChEBI" id="CHEBI:57692"/>
    </ligand>
</feature>
<gene>
    <name evidence="13" type="ORF">B0H64DRAFT_425376</name>
</gene>
<evidence type="ECO:0000256" key="7">
    <source>
        <dbReference type="ARBA" id="ARBA00048933"/>
    </source>
</evidence>
<evidence type="ECO:0000256" key="11">
    <source>
        <dbReference type="SAM" id="MobiDB-lite"/>
    </source>
</evidence>
<proteinExistence type="inferred from homology"/>
<evidence type="ECO:0000256" key="2">
    <source>
        <dbReference type="ARBA" id="ARBA00008312"/>
    </source>
</evidence>
<dbReference type="PIRSF" id="PIRSF000362">
    <property type="entry name" value="FNR"/>
    <property type="match status" value="1"/>
</dbReference>
<dbReference type="GO" id="GO:0016491">
    <property type="term" value="F:oxidoreductase activity"/>
    <property type="evidence" value="ECO:0007669"/>
    <property type="project" value="UniProtKB-KW"/>
</dbReference>
<evidence type="ECO:0000256" key="9">
    <source>
        <dbReference type="PIRSR" id="PIRSR000362-1"/>
    </source>
</evidence>
<comment type="similarity">
    <text evidence="2 8">Belongs to the ferredoxin--NADP reductase type 1 family.</text>
</comment>
<dbReference type="PRINTS" id="PR00419">
    <property type="entry name" value="ADXRDTASE"/>
</dbReference>
<reference evidence="13" key="1">
    <citation type="journal article" date="2023" name="Mol. Phylogenet. Evol.">
        <title>Genome-scale phylogeny and comparative genomics of the fungal order Sordariales.</title>
        <authorList>
            <person name="Hensen N."/>
            <person name="Bonometti L."/>
            <person name="Westerberg I."/>
            <person name="Brannstrom I.O."/>
            <person name="Guillou S."/>
            <person name="Cros-Aarteil S."/>
            <person name="Calhoun S."/>
            <person name="Haridas S."/>
            <person name="Kuo A."/>
            <person name="Mondo S."/>
            <person name="Pangilinan J."/>
            <person name="Riley R."/>
            <person name="LaButti K."/>
            <person name="Andreopoulos B."/>
            <person name="Lipzen A."/>
            <person name="Chen C."/>
            <person name="Yan M."/>
            <person name="Daum C."/>
            <person name="Ng V."/>
            <person name="Clum A."/>
            <person name="Steindorff A."/>
            <person name="Ohm R.A."/>
            <person name="Martin F."/>
            <person name="Silar P."/>
            <person name="Natvig D.O."/>
            <person name="Lalanne C."/>
            <person name="Gautier V."/>
            <person name="Ament-Velasquez S.L."/>
            <person name="Kruys A."/>
            <person name="Hutchinson M.I."/>
            <person name="Powell A.J."/>
            <person name="Barry K."/>
            <person name="Miller A.N."/>
            <person name="Grigoriev I.V."/>
            <person name="Debuchy R."/>
            <person name="Gladieux P."/>
            <person name="Hiltunen Thoren M."/>
            <person name="Johannesson H."/>
        </authorList>
    </citation>
    <scope>NUCLEOTIDE SEQUENCE</scope>
    <source>
        <strain evidence="13">CBS 168.71</strain>
    </source>
</reference>
<accession>A0AAE0HE14</accession>
<dbReference type="PANTHER" id="PTHR48467">
    <property type="entry name" value="GLUTAMATE SYNTHASE 1 [NADH], CHLOROPLASTIC-LIKE"/>
    <property type="match status" value="1"/>
</dbReference>
<dbReference type="EC" id="1.18.1.6" evidence="8"/>
<evidence type="ECO:0000256" key="8">
    <source>
        <dbReference type="PIRNR" id="PIRNR000362"/>
    </source>
</evidence>
<feature type="binding site" evidence="10">
    <location>
        <begin position="201"/>
        <end position="204"/>
    </location>
    <ligand>
        <name>NADP(+)</name>
        <dbReference type="ChEBI" id="CHEBI:58349"/>
    </ligand>
</feature>
<feature type="binding site" evidence="9">
    <location>
        <position position="77"/>
    </location>
    <ligand>
        <name>FAD</name>
        <dbReference type="ChEBI" id="CHEBI:57692"/>
    </ligand>
</feature>
<feature type="binding site" evidence="10">
    <location>
        <position position="257"/>
    </location>
    <ligand>
        <name>NADP(+)</name>
        <dbReference type="ChEBI" id="CHEBI:58349"/>
    </ligand>
</feature>
<dbReference type="EMBL" id="JAUEPN010000005">
    <property type="protein sequence ID" value="KAK3294687.1"/>
    <property type="molecule type" value="Genomic_DNA"/>
</dbReference>
<dbReference type="Proteomes" id="UP001278766">
    <property type="component" value="Unassembled WGS sequence"/>
</dbReference>
<dbReference type="InterPro" id="IPR021163">
    <property type="entry name" value="Ferredox_Rdtase_adrenod"/>
</dbReference>
<feature type="domain" description="FAD/NAD(P)-binding" evidence="12">
    <location>
        <begin position="47"/>
        <end position="212"/>
    </location>
</feature>
<dbReference type="RefSeq" id="XP_062658201.1">
    <property type="nucleotide sequence ID" value="XM_062805683.1"/>
</dbReference>
<feature type="binding site" evidence="9">
    <location>
        <position position="436"/>
    </location>
    <ligand>
        <name>FAD</name>
        <dbReference type="ChEBI" id="CHEBI:57692"/>
    </ligand>
</feature>
<evidence type="ECO:0000259" key="12">
    <source>
        <dbReference type="Pfam" id="PF07992"/>
    </source>
</evidence>
<feature type="binding site" evidence="10">
    <location>
        <position position="443"/>
    </location>
    <ligand>
        <name>NADP(+)</name>
        <dbReference type="ChEBI" id="CHEBI:58349"/>
    </ligand>
</feature>
<protein>
    <recommendedName>
        <fullName evidence="8">NADPH:adrenodoxin oxidoreductase, mitochondrial</fullName>
        <ecNumber evidence="8">1.18.1.6</ecNumber>
    </recommendedName>
</protein>
<keyword evidence="14" id="KW-1185">Reference proteome</keyword>
<evidence type="ECO:0000256" key="1">
    <source>
        <dbReference type="ARBA" id="ARBA00001974"/>
    </source>
</evidence>
<comment type="catalytic activity">
    <reaction evidence="7 8">
        <text>2 reduced [adrenodoxin] + NADP(+) + H(+) = 2 oxidized [adrenodoxin] + NADPH</text>
        <dbReference type="Rhea" id="RHEA:42312"/>
        <dbReference type="Rhea" id="RHEA-COMP:9998"/>
        <dbReference type="Rhea" id="RHEA-COMP:9999"/>
        <dbReference type="ChEBI" id="CHEBI:15378"/>
        <dbReference type="ChEBI" id="CHEBI:33737"/>
        <dbReference type="ChEBI" id="CHEBI:33738"/>
        <dbReference type="ChEBI" id="CHEBI:57783"/>
        <dbReference type="ChEBI" id="CHEBI:58349"/>
        <dbReference type="EC" id="1.18.1.6"/>
    </reaction>
</comment>
<evidence type="ECO:0000313" key="14">
    <source>
        <dbReference type="Proteomes" id="UP001278766"/>
    </source>
</evidence>
<evidence type="ECO:0000313" key="13">
    <source>
        <dbReference type="EMBL" id="KAK3294687.1"/>
    </source>
</evidence>
<keyword evidence="6 8" id="KW-0560">Oxidoreductase</keyword>
<evidence type="ECO:0000256" key="5">
    <source>
        <dbReference type="ARBA" id="ARBA00022857"/>
    </source>
</evidence>
<feature type="binding site" evidence="9">
    <location>
        <position position="121"/>
    </location>
    <ligand>
        <name>FAD</name>
        <dbReference type="ChEBI" id="CHEBI:57692"/>
    </ligand>
</feature>
<dbReference type="SUPFAM" id="SSF51971">
    <property type="entry name" value="Nucleotide-binding domain"/>
    <property type="match status" value="1"/>
</dbReference>
<dbReference type="GeneID" id="87842631"/>
<dbReference type="PANTHER" id="PTHR48467:SF1">
    <property type="entry name" value="GLUTAMATE SYNTHASE 1 [NADH], CHLOROPLASTIC-LIKE"/>
    <property type="match status" value="1"/>
</dbReference>
<feature type="binding site" evidence="9">
    <location>
        <begin position="443"/>
        <end position="445"/>
    </location>
    <ligand>
        <name>FAD</name>
        <dbReference type="ChEBI" id="CHEBI:57692"/>
    </ligand>
</feature>
<evidence type="ECO:0000256" key="4">
    <source>
        <dbReference type="ARBA" id="ARBA00022827"/>
    </source>
</evidence>
<feature type="region of interest" description="Disordered" evidence="11">
    <location>
        <begin position="465"/>
        <end position="495"/>
    </location>
</feature>
<keyword evidence="3 8" id="KW-0285">Flavoprotein</keyword>
<dbReference type="InterPro" id="IPR023753">
    <property type="entry name" value="FAD/NAD-binding_dom"/>
</dbReference>
<dbReference type="Gene3D" id="3.40.50.720">
    <property type="entry name" value="NAD(P)-binding Rossmann-like Domain"/>
    <property type="match status" value="1"/>
</dbReference>
<dbReference type="InterPro" id="IPR055275">
    <property type="entry name" value="Ferredox_Rdtase"/>
</dbReference>
<evidence type="ECO:0000256" key="3">
    <source>
        <dbReference type="ARBA" id="ARBA00022630"/>
    </source>
</evidence>
<feature type="binding site" evidence="9">
    <location>
        <position position="85"/>
    </location>
    <ligand>
        <name>FAD</name>
        <dbReference type="ChEBI" id="CHEBI:57692"/>
    </ligand>
</feature>
<dbReference type="AlphaFoldDB" id="A0AAE0HE14"/>
<evidence type="ECO:0000256" key="10">
    <source>
        <dbReference type="PIRSR" id="PIRSR000362-2"/>
    </source>
</evidence>
<organism evidence="13 14">
    <name type="scientific">Chaetomium fimeti</name>
    <dbReference type="NCBI Taxonomy" id="1854472"/>
    <lineage>
        <taxon>Eukaryota</taxon>
        <taxon>Fungi</taxon>
        <taxon>Dikarya</taxon>
        <taxon>Ascomycota</taxon>
        <taxon>Pezizomycotina</taxon>
        <taxon>Sordariomycetes</taxon>
        <taxon>Sordariomycetidae</taxon>
        <taxon>Sordariales</taxon>
        <taxon>Chaetomiaceae</taxon>
        <taxon>Chaetomium</taxon>
    </lineage>
</organism>
<name>A0AAE0HE14_9PEZI</name>
<feature type="compositionally biased region" description="Gly residues" evidence="11">
    <location>
        <begin position="465"/>
        <end position="477"/>
    </location>
</feature>
<comment type="subcellular location">
    <subcellularLocation>
        <location evidence="8">Mitochondrion</location>
    </subcellularLocation>
</comment>
<evidence type="ECO:0000256" key="6">
    <source>
        <dbReference type="ARBA" id="ARBA00023002"/>
    </source>
</evidence>
<comment type="cofactor">
    <cofactor evidence="1 8 9">
        <name>FAD</name>
        <dbReference type="ChEBI" id="CHEBI:57692"/>
    </cofactor>
</comment>
<keyword evidence="4 8" id="KW-0274">FAD</keyword>
<reference evidence="13" key="2">
    <citation type="submission" date="2023-06" db="EMBL/GenBank/DDBJ databases">
        <authorList>
            <consortium name="Lawrence Berkeley National Laboratory"/>
            <person name="Haridas S."/>
            <person name="Hensen N."/>
            <person name="Bonometti L."/>
            <person name="Westerberg I."/>
            <person name="Brannstrom I.O."/>
            <person name="Guillou S."/>
            <person name="Cros-Aarteil S."/>
            <person name="Calhoun S."/>
            <person name="Kuo A."/>
            <person name="Mondo S."/>
            <person name="Pangilinan J."/>
            <person name="Riley R."/>
            <person name="Labutti K."/>
            <person name="Andreopoulos B."/>
            <person name="Lipzen A."/>
            <person name="Chen C."/>
            <person name="Yanf M."/>
            <person name="Daum C."/>
            <person name="Ng V."/>
            <person name="Clum A."/>
            <person name="Steindorff A."/>
            <person name="Ohm R."/>
            <person name="Martin F."/>
            <person name="Silar P."/>
            <person name="Natvig D."/>
            <person name="Lalanne C."/>
            <person name="Gautier V."/>
            <person name="Ament-Velasquez S.L."/>
            <person name="Kruys A."/>
            <person name="Hutchinson M.I."/>
            <person name="Powell A.J."/>
            <person name="Barry K."/>
            <person name="Miller A.N."/>
            <person name="Grigoriev I.V."/>
            <person name="Debuchy R."/>
            <person name="Gladieux P."/>
            <person name="Thoren M.H."/>
            <person name="Johannesson H."/>
        </authorList>
    </citation>
    <scope>NUCLEOTIDE SEQUENCE</scope>
    <source>
        <strain evidence="13">CBS 168.71</strain>
    </source>
</reference>
<dbReference type="Gene3D" id="3.50.50.60">
    <property type="entry name" value="FAD/NAD(P)-binding domain"/>
    <property type="match status" value="1"/>
</dbReference>
<dbReference type="GO" id="GO:0005739">
    <property type="term" value="C:mitochondrion"/>
    <property type="evidence" value="ECO:0007669"/>
    <property type="project" value="UniProtKB-SubCell"/>
</dbReference>